<feature type="domain" description="F-box" evidence="1">
    <location>
        <begin position="2"/>
        <end position="62"/>
    </location>
</feature>
<gene>
    <name evidence="2" type="ORF">B0J15DRAFT_494505</name>
</gene>
<dbReference type="CDD" id="cd09917">
    <property type="entry name" value="F-box_SF"/>
    <property type="match status" value="1"/>
</dbReference>
<dbReference type="EMBL" id="JAGTJS010000010">
    <property type="protein sequence ID" value="KAH7254462.1"/>
    <property type="molecule type" value="Genomic_DNA"/>
</dbReference>
<dbReference type="Pfam" id="PF12937">
    <property type="entry name" value="F-box-like"/>
    <property type="match status" value="1"/>
</dbReference>
<dbReference type="SUPFAM" id="SSF52047">
    <property type="entry name" value="RNI-like"/>
    <property type="match status" value="1"/>
</dbReference>
<dbReference type="AlphaFoldDB" id="A0A9P9HCA1"/>
<keyword evidence="3" id="KW-1185">Reference proteome</keyword>
<sequence length="499" mass="58194">MESLPDEIWRDIFANFEGDLPYEKWWMYGVEVDLSPVKTLMSISRVCKRFHRIAEPLLYRTILVAAHDNDNEECLVQLTKSLVSNPQLGHDIRTITLGNGCRQGDDDFREALRSTWLSLGAPISFKRQLGKEIADHRVVGMAPLILALSPQVRLVDYTFDNTSPCTMWILSGRPDLEMSLKEDYYDDTELAEEDEEALKEYELKQGETYAHYGLPHLEEVRIRHGDCTDSHIPMDELEPVLLHPNLKTLRLLGIGWLSNPISNFKFPNEPCNLETLELKECLFDHSTLENILTRCKRLKWLCMETADARRHDLYVDEEDWDLDLSKVGDVLRRLGHNLEYFNLHTIEYDNWGFFDGRLGSLRDLKALRHLKVILNNLTGRVRNPWETDLEQEIPLAEALSPMIETLHLHWDEEYYSHVEYKRFCDNINGAVFRLLMAADGFPNLRKISIERHGGKRQKGESEWDKSVDGWEVEVTEKHLWQRYSSSGCMRTLIYLTKTR</sequence>
<name>A0A9P9HCA1_FUSSL</name>
<dbReference type="Proteomes" id="UP000736672">
    <property type="component" value="Unassembled WGS sequence"/>
</dbReference>
<proteinExistence type="predicted"/>
<dbReference type="InterPro" id="IPR032675">
    <property type="entry name" value="LRR_dom_sf"/>
</dbReference>
<reference evidence="2" key="1">
    <citation type="journal article" date="2021" name="Nat. Commun.">
        <title>Genetic determinants of endophytism in the Arabidopsis root mycobiome.</title>
        <authorList>
            <person name="Mesny F."/>
            <person name="Miyauchi S."/>
            <person name="Thiergart T."/>
            <person name="Pickel B."/>
            <person name="Atanasova L."/>
            <person name="Karlsson M."/>
            <person name="Huettel B."/>
            <person name="Barry K.W."/>
            <person name="Haridas S."/>
            <person name="Chen C."/>
            <person name="Bauer D."/>
            <person name="Andreopoulos W."/>
            <person name="Pangilinan J."/>
            <person name="LaButti K."/>
            <person name="Riley R."/>
            <person name="Lipzen A."/>
            <person name="Clum A."/>
            <person name="Drula E."/>
            <person name="Henrissat B."/>
            <person name="Kohler A."/>
            <person name="Grigoriev I.V."/>
            <person name="Martin F.M."/>
            <person name="Hacquard S."/>
        </authorList>
    </citation>
    <scope>NUCLEOTIDE SEQUENCE</scope>
    <source>
        <strain evidence="2">FSSC 5 MPI-SDFR-AT-0091</strain>
    </source>
</reference>
<comment type="caution">
    <text evidence="2">The sequence shown here is derived from an EMBL/GenBank/DDBJ whole genome shotgun (WGS) entry which is preliminary data.</text>
</comment>
<accession>A0A9P9HCA1</accession>
<protein>
    <recommendedName>
        <fullName evidence="1">F-box domain-containing protein</fullName>
    </recommendedName>
</protein>
<evidence type="ECO:0000313" key="2">
    <source>
        <dbReference type="EMBL" id="KAH7254462.1"/>
    </source>
</evidence>
<dbReference type="InterPro" id="IPR001810">
    <property type="entry name" value="F-box_dom"/>
</dbReference>
<organism evidence="2 3">
    <name type="scientific">Fusarium solani</name>
    <name type="common">Filamentous fungus</name>
    <dbReference type="NCBI Taxonomy" id="169388"/>
    <lineage>
        <taxon>Eukaryota</taxon>
        <taxon>Fungi</taxon>
        <taxon>Dikarya</taxon>
        <taxon>Ascomycota</taxon>
        <taxon>Pezizomycotina</taxon>
        <taxon>Sordariomycetes</taxon>
        <taxon>Hypocreomycetidae</taxon>
        <taxon>Hypocreales</taxon>
        <taxon>Nectriaceae</taxon>
        <taxon>Fusarium</taxon>
        <taxon>Fusarium solani species complex</taxon>
    </lineage>
</organism>
<evidence type="ECO:0000259" key="1">
    <source>
        <dbReference type="Pfam" id="PF12937"/>
    </source>
</evidence>
<dbReference type="Gene3D" id="1.20.1280.50">
    <property type="match status" value="1"/>
</dbReference>
<dbReference type="OrthoDB" id="2520703at2759"/>
<evidence type="ECO:0000313" key="3">
    <source>
        <dbReference type="Proteomes" id="UP000736672"/>
    </source>
</evidence>
<dbReference type="Gene3D" id="3.80.10.10">
    <property type="entry name" value="Ribonuclease Inhibitor"/>
    <property type="match status" value="1"/>
</dbReference>